<feature type="domain" description="Dockerin" evidence="2">
    <location>
        <begin position="317"/>
        <end position="381"/>
    </location>
</feature>
<dbReference type="Pfam" id="PF00404">
    <property type="entry name" value="Dockerin_1"/>
    <property type="match status" value="1"/>
</dbReference>
<evidence type="ECO:0000259" key="2">
    <source>
        <dbReference type="PROSITE" id="PS51766"/>
    </source>
</evidence>
<dbReference type="Pfam" id="PF01841">
    <property type="entry name" value="Transglut_core"/>
    <property type="match status" value="1"/>
</dbReference>
<gene>
    <name evidence="3" type="ORF">RASY3_05485</name>
</gene>
<dbReference type="PATRIC" id="fig|1341156.4.peg.1515"/>
<dbReference type="AlphaFoldDB" id="A0A011WQT9"/>
<dbReference type="InterPro" id="IPR002105">
    <property type="entry name" value="Dockerin_1_rpt"/>
</dbReference>
<dbReference type="EMBL" id="JEOB01000002">
    <property type="protein sequence ID" value="EXM39380.1"/>
    <property type="molecule type" value="Genomic_DNA"/>
</dbReference>
<dbReference type="SUPFAM" id="SSF54001">
    <property type="entry name" value="Cysteine proteinases"/>
    <property type="match status" value="1"/>
</dbReference>
<dbReference type="CDD" id="cd14256">
    <property type="entry name" value="Dockerin_I"/>
    <property type="match status" value="1"/>
</dbReference>
<feature type="chain" id="PRO_5038703915" evidence="1">
    <location>
        <begin position="20"/>
        <end position="381"/>
    </location>
</feature>
<dbReference type="Gene3D" id="3.10.620.30">
    <property type="match status" value="1"/>
</dbReference>
<dbReference type="InterPro" id="IPR036439">
    <property type="entry name" value="Dockerin_dom_sf"/>
</dbReference>
<evidence type="ECO:0000256" key="1">
    <source>
        <dbReference type="SAM" id="SignalP"/>
    </source>
</evidence>
<dbReference type="InterPro" id="IPR016134">
    <property type="entry name" value="Dockerin_dom"/>
</dbReference>
<organism evidence="3 4">
    <name type="scientific">Ruminococcus albus SY3</name>
    <dbReference type="NCBI Taxonomy" id="1341156"/>
    <lineage>
        <taxon>Bacteria</taxon>
        <taxon>Bacillati</taxon>
        <taxon>Bacillota</taxon>
        <taxon>Clostridia</taxon>
        <taxon>Eubacteriales</taxon>
        <taxon>Oscillospiraceae</taxon>
        <taxon>Ruminococcus</taxon>
    </lineage>
</organism>
<dbReference type="PROSITE" id="PS00018">
    <property type="entry name" value="EF_HAND_1"/>
    <property type="match status" value="2"/>
</dbReference>
<accession>A0A011WQT9</accession>
<dbReference type="InterPro" id="IPR002931">
    <property type="entry name" value="Transglutaminase-like"/>
</dbReference>
<dbReference type="PROSITE" id="PS51766">
    <property type="entry name" value="DOCKERIN"/>
    <property type="match status" value="1"/>
</dbReference>
<dbReference type="InterPro" id="IPR018247">
    <property type="entry name" value="EF_Hand_1_Ca_BS"/>
</dbReference>
<keyword evidence="4" id="KW-1185">Reference proteome</keyword>
<dbReference type="OrthoDB" id="9788327at2"/>
<evidence type="ECO:0000313" key="3">
    <source>
        <dbReference type="EMBL" id="EXM39380.1"/>
    </source>
</evidence>
<evidence type="ECO:0000313" key="4">
    <source>
        <dbReference type="Proteomes" id="UP000021369"/>
    </source>
</evidence>
<name>A0A011WQT9_RUMAL</name>
<dbReference type="InterPro" id="IPR038765">
    <property type="entry name" value="Papain-like_cys_pep_sf"/>
</dbReference>
<dbReference type="RefSeq" id="WP_037285893.1">
    <property type="nucleotide sequence ID" value="NZ_JEOB01000002.1"/>
</dbReference>
<dbReference type="Gene3D" id="1.10.1330.10">
    <property type="entry name" value="Dockerin domain"/>
    <property type="match status" value="1"/>
</dbReference>
<feature type="signal peptide" evidence="1">
    <location>
        <begin position="1"/>
        <end position="19"/>
    </location>
</feature>
<dbReference type="Proteomes" id="UP000021369">
    <property type="component" value="Unassembled WGS sequence"/>
</dbReference>
<protein>
    <submittedName>
        <fullName evidence="3">Transglutaminase</fullName>
    </submittedName>
</protein>
<proteinExistence type="predicted"/>
<dbReference type="GO" id="GO:0004553">
    <property type="term" value="F:hydrolase activity, hydrolyzing O-glycosyl compounds"/>
    <property type="evidence" value="ECO:0007669"/>
    <property type="project" value="InterPro"/>
</dbReference>
<sequence>MKMKITALAAAAVMTLDPAAWGISAAAAGIPAAEDSSNFLMDCSSRAGYEYLGTMENGAALQAAYDSMCKAAAELWLDTDRNLGKISVYHTYASIPYGDLDYDTVGIVYLTFRNDFPLYYFTDCMMAGDKTNFYLISDSSYAQGRTRVKAQQDIMDYIISVADKAEDADSVYEKAKIVHDTINEDLEFARDTYGAPSCDAWAHNVLGACQNGKGVCECYARVYQAVLNYLDIDNYIVSGIAEGGDHAWNAVRMDDGKCYYVDCTWDDVLETDFYFAKGENTMSKDHTVDVPTEDPMRFFIELQDISETDYDISKLTKSRAKGDVNGDGFINITDITITAASIKGLKKLNEENFKYADMNSDGKVNITDLTKIAAIVKGKAK</sequence>
<comment type="caution">
    <text evidence="3">The sequence shown here is derived from an EMBL/GenBank/DDBJ whole genome shotgun (WGS) entry which is preliminary data.</text>
</comment>
<reference evidence="3 4" key="1">
    <citation type="submission" date="2013-06" db="EMBL/GenBank/DDBJ databases">
        <title>Rumen cellulosomics: divergent fiber-degrading strategies revealed by comparative genome-wide analysis of six Ruminococcal strains.</title>
        <authorList>
            <person name="Dassa B."/>
            <person name="Borovok I."/>
            <person name="Lamed R."/>
            <person name="Flint H."/>
            <person name="Yeoman C.J."/>
            <person name="White B."/>
            <person name="Bayer E.A."/>
        </authorList>
    </citation>
    <scope>NUCLEOTIDE SEQUENCE [LARGE SCALE GENOMIC DNA]</scope>
    <source>
        <strain evidence="3 4">SY3</strain>
    </source>
</reference>
<dbReference type="SMART" id="SM00460">
    <property type="entry name" value="TGc"/>
    <property type="match status" value="1"/>
</dbReference>
<dbReference type="GO" id="GO:0000272">
    <property type="term" value="P:polysaccharide catabolic process"/>
    <property type="evidence" value="ECO:0007669"/>
    <property type="project" value="InterPro"/>
</dbReference>
<keyword evidence="1" id="KW-0732">Signal</keyword>
<dbReference type="SUPFAM" id="SSF63446">
    <property type="entry name" value="Type I dockerin domain"/>
    <property type="match status" value="1"/>
</dbReference>